<protein>
    <submittedName>
        <fullName evidence="2">Uncharacterized protein</fullName>
    </submittedName>
</protein>
<name>A0A6M1S9W1_9HYPH</name>
<keyword evidence="3" id="KW-1185">Reference proteome</keyword>
<accession>A0A6M1S9W1</accession>
<dbReference type="RefSeq" id="WP_164532848.1">
    <property type="nucleotide sequence ID" value="NZ_JAALFG010000001.1"/>
</dbReference>
<evidence type="ECO:0000313" key="2">
    <source>
        <dbReference type="EMBL" id="NGP16597.1"/>
    </source>
</evidence>
<comment type="caution">
    <text evidence="2">The sequence shown here is derived from an EMBL/GenBank/DDBJ whole genome shotgun (WGS) entry which is preliminary data.</text>
</comment>
<organism evidence="2 3">
    <name type="scientific">Devosia aurantiaca</name>
    <dbReference type="NCBI Taxonomy" id="2714858"/>
    <lineage>
        <taxon>Bacteria</taxon>
        <taxon>Pseudomonadati</taxon>
        <taxon>Pseudomonadota</taxon>
        <taxon>Alphaproteobacteria</taxon>
        <taxon>Hyphomicrobiales</taxon>
        <taxon>Devosiaceae</taxon>
        <taxon>Devosia</taxon>
    </lineage>
</organism>
<feature type="region of interest" description="Disordered" evidence="1">
    <location>
        <begin position="9"/>
        <end position="29"/>
    </location>
</feature>
<evidence type="ECO:0000256" key="1">
    <source>
        <dbReference type="SAM" id="MobiDB-lite"/>
    </source>
</evidence>
<sequence>MRITVQYSFSQEDQVKNAGQHSGQLGPPRQVEPKMAVAIEGGAGQYVALGNPGVSKGGFKVFSLRHGPLALGAEGGNYSCRKHDRRCSMPAQPVDGLSFADARDRSAGILHAVDSVQGQPRCKPRVFYGAGRRNHHGRRSIRRNKYQSMGGHAVGHVQEHAFGIDEMRRRQSKMIDDHDAPSCSVCDELSIGRADGHDHGKVWLPFVVLGPPARTVLWRSARTSTGFGDHPVVEAISSIPSITTDRTEKPDSLR</sequence>
<dbReference type="EMBL" id="JAALFG010000001">
    <property type="protein sequence ID" value="NGP16597.1"/>
    <property type="molecule type" value="Genomic_DNA"/>
</dbReference>
<reference evidence="2 3" key="1">
    <citation type="submission" date="2020-02" db="EMBL/GenBank/DDBJ databases">
        <authorList>
            <person name="Khan S.A."/>
            <person name="Jeon C.O."/>
            <person name="Chun B.H."/>
        </authorList>
    </citation>
    <scope>NUCLEOTIDE SEQUENCE [LARGE SCALE GENOMIC DNA]</scope>
    <source>
        <strain evidence="2 3">H239</strain>
    </source>
</reference>
<proteinExistence type="predicted"/>
<dbReference type="Proteomes" id="UP000474802">
    <property type="component" value="Unassembled WGS sequence"/>
</dbReference>
<reference evidence="2 3" key="2">
    <citation type="submission" date="2020-03" db="EMBL/GenBank/DDBJ databases">
        <title>Devosia chinhatensis sp. nov., isolated from a hexachlorocyclohexane (HCH) dump site in India.</title>
        <authorList>
            <person name="Kumar M."/>
            <person name="Lal R."/>
        </authorList>
    </citation>
    <scope>NUCLEOTIDE SEQUENCE [LARGE SCALE GENOMIC DNA]</scope>
    <source>
        <strain evidence="2 3">H239</strain>
    </source>
</reference>
<dbReference type="AlphaFoldDB" id="A0A6M1S9W1"/>
<evidence type="ECO:0000313" key="3">
    <source>
        <dbReference type="Proteomes" id="UP000474802"/>
    </source>
</evidence>
<feature type="compositionally biased region" description="Polar residues" evidence="1">
    <location>
        <begin position="9"/>
        <end position="23"/>
    </location>
</feature>
<gene>
    <name evidence="2" type="ORF">G5575_01870</name>
</gene>